<dbReference type="EMBL" id="PEYD01000069">
    <property type="protein sequence ID" value="PIS39132.1"/>
    <property type="molecule type" value="Genomic_DNA"/>
</dbReference>
<evidence type="ECO:0000256" key="2">
    <source>
        <dbReference type="ARBA" id="ARBA00023002"/>
    </source>
</evidence>
<organism evidence="3 4">
    <name type="scientific">Candidatus Nealsonbacteria bacterium CG08_land_8_20_14_0_20_38_20</name>
    <dbReference type="NCBI Taxonomy" id="1974705"/>
    <lineage>
        <taxon>Bacteria</taxon>
        <taxon>Candidatus Nealsoniibacteriota</taxon>
    </lineage>
</organism>
<reference evidence="4" key="1">
    <citation type="submission" date="2017-09" db="EMBL/GenBank/DDBJ databases">
        <title>Depth-based differentiation of microbial function through sediment-hosted aquifers and enrichment of novel symbionts in the deep terrestrial subsurface.</title>
        <authorList>
            <person name="Probst A.J."/>
            <person name="Ladd B."/>
            <person name="Jarett J.K."/>
            <person name="Geller-Mcgrath D.E."/>
            <person name="Sieber C.M.K."/>
            <person name="Emerson J.B."/>
            <person name="Anantharaman K."/>
            <person name="Thomas B.C."/>
            <person name="Malmstrom R."/>
            <person name="Stieglmeier M."/>
            <person name="Klingl A."/>
            <person name="Woyke T."/>
            <person name="Ryan C.M."/>
            <person name="Banfield J.F."/>
        </authorList>
    </citation>
    <scope>NUCLEOTIDE SEQUENCE [LARGE SCALE GENOMIC DNA]</scope>
</reference>
<keyword evidence="2" id="KW-0560">Oxidoreductase</keyword>
<dbReference type="FunFam" id="3.40.50.720:FF:000084">
    <property type="entry name" value="Short-chain dehydrogenase reductase"/>
    <property type="match status" value="1"/>
</dbReference>
<dbReference type="InterPro" id="IPR036291">
    <property type="entry name" value="NAD(P)-bd_dom_sf"/>
</dbReference>
<dbReference type="Gene3D" id="3.40.50.720">
    <property type="entry name" value="NAD(P)-binding Rossmann-like Domain"/>
    <property type="match status" value="1"/>
</dbReference>
<sequence length="249" mass="26443">MRLKNKIAIITGAGSGIGRGIALAFVKEGAKVVVADWSEEGGKETVEQIRKINGGAVFVKTDVSKAADIDEMVKTCLDKFGRVDILVNNAGIVKFGALHETSEADWDAVLNVNLKSVFLGSKRVIPEMLKQSKGKIISIASIAGLVGFDKIGPYCASKGGIIALTREMALEYAPKKINVNCIAPGVIKTAMTKDMLADPAAKQFLESSTLYPRLGEPEDIAWAAVYLASGESDFVNGEVLVVDGGWVAK</sequence>
<dbReference type="PROSITE" id="PS00061">
    <property type="entry name" value="ADH_SHORT"/>
    <property type="match status" value="1"/>
</dbReference>
<comment type="caution">
    <text evidence="3">The sequence shown here is derived from an EMBL/GenBank/DDBJ whole genome shotgun (WGS) entry which is preliminary data.</text>
</comment>
<dbReference type="Pfam" id="PF13561">
    <property type="entry name" value="adh_short_C2"/>
    <property type="match status" value="1"/>
</dbReference>
<dbReference type="PANTHER" id="PTHR42760">
    <property type="entry name" value="SHORT-CHAIN DEHYDROGENASES/REDUCTASES FAMILY MEMBER"/>
    <property type="match status" value="1"/>
</dbReference>
<dbReference type="InterPro" id="IPR020904">
    <property type="entry name" value="Sc_DH/Rdtase_CS"/>
</dbReference>
<dbReference type="NCBIfam" id="NF005559">
    <property type="entry name" value="PRK07231.1"/>
    <property type="match status" value="1"/>
</dbReference>
<evidence type="ECO:0000313" key="4">
    <source>
        <dbReference type="Proteomes" id="UP000230088"/>
    </source>
</evidence>
<protein>
    <submittedName>
        <fullName evidence="3">Short-chain dehydrogenase</fullName>
    </submittedName>
</protein>
<dbReference type="PRINTS" id="PR00081">
    <property type="entry name" value="GDHRDH"/>
</dbReference>
<dbReference type="PANTHER" id="PTHR42760:SF115">
    <property type="entry name" value="3-OXOACYL-[ACYL-CARRIER-PROTEIN] REDUCTASE FABG"/>
    <property type="match status" value="1"/>
</dbReference>
<name>A0A2H0YN19_9BACT</name>
<dbReference type="InterPro" id="IPR002347">
    <property type="entry name" value="SDR_fam"/>
</dbReference>
<gene>
    <name evidence="3" type="ORF">COT33_03595</name>
</gene>
<comment type="similarity">
    <text evidence="1">Belongs to the short-chain dehydrogenases/reductases (SDR) family.</text>
</comment>
<dbReference type="Proteomes" id="UP000230088">
    <property type="component" value="Unassembled WGS sequence"/>
</dbReference>
<dbReference type="PRINTS" id="PR00080">
    <property type="entry name" value="SDRFAMILY"/>
</dbReference>
<accession>A0A2H0YN19</accession>
<dbReference type="AlphaFoldDB" id="A0A2H0YN19"/>
<evidence type="ECO:0000313" key="3">
    <source>
        <dbReference type="EMBL" id="PIS39132.1"/>
    </source>
</evidence>
<dbReference type="SUPFAM" id="SSF51735">
    <property type="entry name" value="NAD(P)-binding Rossmann-fold domains"/>
    <property type="match status" value="1"/>
</dbReference>
<dbReference type="GO" id="GO:0016616">
    <property type="term" value="F:oxidoreductase activity, acting on the CH-OH group of donors, NAD or NADP as acceptor"/>
    <property type="evidence" value="ECO:0007669"/>
    <property type="project" value="TreeGrafter"/>
</dbReference>
<evidence type="ECO:0000256" key="1">
    <source>
        <dbReference type="ARBA" id="ARBA00006484"/>
    </source>
</evidence>
<proteinExistence type="inferred from homology"/>